<accession>A0ABN9UHI1</accession>
<keyword evidence="3" id="KW-1185">Reference proteome</keyword>
<name>A0ABN9UHI1_9DINO</name>
<dbReference type="Proteomes" id="UP001189429">
    <property type="component" value="Unassembled WGS sequence"/>
</dbReference>
<reference evidence="2" key="1">
    <citation type="submission" date="2023-10" db="EMBL/GenBank/DDBJ databases">
        <authorList>
            <person name="Chen Y."/>
            <person name="Shah S."/>
            <person name="Dougan E. K."/>
            <person name="Thang M."/>
            <person name="Chan C."/>
        </authorList>
    </citation>
    <scope>NUCLEOTIDE SEQUENCE [LARGE SCALE GENOMIC DNA]</scope>
</reference>
<comment type="caution">
    <text evidence="2">The sequence shown here is derived from an EMBL/GenBank/DDBJ whole genome shotgun (WGS) entry which is preliminary data.</text>
</comment>
<organism evidence="2 3">
    <name type="scientific">Prorocentrum cordatum</name>
    <dbReference type="NCBI Taxonomy" id="2364126"/>
    <lineage>
        <taxon>Eukaryota</taxon>
        <taxon>Sar</taxon>
        <taxon>Alveolata</taxon>
        <taxon>Dinophyceae</taxon>
        <taxon>Prorocentrales</taxon>
        <taxon>Prorocentraceae</taxon>
        <taxon>Prorocentrum</taxon>
    </lineage>
</organism>
<feature type="region of interest" description="Disordered" evidence="1">
    <location>
        <begin position="9"/>
        <end position="45"/>
    </location>
</feature>
<gene>
    <name evidence="2" type="ORF">PCOR1329_LOCUS48561</name>
</gene>
<feature type="region of interest" description="Disordered" evidence="1">
    <location>
        <begin position="80"/>
        <end position="104"/>
    </location>
</feature>
<evidence type="ECO:0000313" key="3">
    <source>
        <dbReference type="Proteomes" id="UP001189429"/>
    </source>
</evidence>
<dbReference type="EMBL" id="CAUYUJ010015865">
    <property type="protein sequence ID" value="CAK0859110.1"/>
    <property type="molecule type" value="Genomic_DNA"/>
</dbReference>
<protein>
    <submittedName>
        <fullName evidence="2">Uncharacterized protein</fullName>
    </submittedName>
</protein>
<evidence type="ECO:0000256" key="1">
    <source>
        <dbReference type="SAM" id="MobiDB-lite"/>
    </source>
</evidence>
<sequence>MAVTVLLAAPAAGAGQGLRGRARRQPECARWGRRARGRPSCTRSSRGCICKTNKGCLEKSIADADARIEQLTADIEDLRKEAKAPSSQHAARKGAHALHAALVR</sequence>
<proteinExistence type="predicted"/>
<evidence type="ECO:0000313" key="2">
    <source>
        <dbReference type="EMBL" id="CAK0859110.1"/>
    </source>
</evidence>